<reference evidence="3" key="2">
    <citation type="submission" date="2019-01" db="UniProtKB">
        <authorList>
            <consortium name="EnsemblPlants"/>
        </authorList>
    </citation>
    <scope>IDENTIFICATION</scope>
    <source>
        <strain evidence="3">cv. Heinz 1706</strain>
    </source>
</reference>
<feature type="compositionally biased region" description="Basic residues" evidence="1">
    <location>
        <begin position="444"/>
        <end position="455"/>
    </location>
</feature>
<dbReference type="InterPro" id="IPR019557">
    <property type="entry name" value="AminoTfrase-like_pln_mobile"/>
</dbReference>
<dbReference type="PANTHER" id="PTHR46033">
    <property type="entry name" value="PROTEIN MAIN-LIKE 2"/>
    <property type="match status" value="1"/>
</dbReference>
<protein>
    <recommendedName>
        <fullName evidence="2">Aminotransferase-like plant mobile domain-containing protein</fullName>
    </recommendedName>
</protein>
<dbReference type="GO" id="GO:0010073">
    <property type="term" value="P:meristem maintenance"/>
    <property type="evidence" value="ECO:0007669"/>
    <property type="project" value="InterPro"/>
</dbReference>
<dbReference type="Pfam" id="PF10536">
    <property type="entry name" value="PMD"/>
    <property type="match status" value="1"/>
</dbReference>
<dbReference type="AlphaFoldDB" id="A0A3Q7EA75"/>
<keyword evidence="4" id="KW-1185">Reference proteome</keyword>
<organism evidence="3">
    <name type="scientific">Solanum lycopersicum</name>
    <name type="common">Tomato</name>
    <name type="synonym">Lycopersicon esculentum</name>
    <dbReference type="NCBI Taxonomy" id="4081"/>
    <lineage>
        <taxon>Eukaryota</taxon>
        <taxon>Viridiplantae</taxon>
        <taxon>Streptophyta</taxon>
        <taxon>Embryophyta</taxon>
        <taxon>Tracheophyta</taxon>
        <taxon>Spermatophyta</taxon>
        <taxon>Magnoliopsida</taxon>
        <taxon>eudicotyledons</taxon>
        <taxon>Gunneridae</taxon>
        <taxon>Pentapetalae</taxon>
        <taxon>asterids</taxon>
        <taxon>lamiids</taxon>
        <taxon>Solanales</taxon>
        <taxon>Solanaceae</taxon>
        <taxon>Solanoideae</taxon>
        <taxon>Solaneae</taxon>
        <taxon>Solanum</taxon>
        <taxon>Solanum subgen. Lycopersicon</taxon>
    </lineage>
</organism>
<evidence type="ECO:0000256" key="1">
    <source>
        <dbReference type="SAM" id="MobiDB-lite"/>
    </source>
</evidence>
<dbReference type="PANTHER" id="PTHR46033:SF60">
    <property type="entry name" value="AMINOTRANSFERASE-LIKE PLANT MOBILE DOMAIN-CONTAINING PROTEIN"/>
    <property type="match status" value="1"/>
</dbReference>
<feature type="domain" description="Aminotransferase-like plant mobile" evidence="2">
    <location>
        <begin position="205"/>
        <end position="335"/>
    </location>
</feature>
<dbReference type="Proteomes" id="UP000004994">
    <property type="component" value="Chromosome 1"/>
</dbReference>
<dbReference type="Gramene" id="Solyc01g010315.1.1">
    <property type="protein sequence ID" value="Solyc01g010315.1.1"/>
    <property type="gene ID" value="Solyc01g010315.1"/>
</dbReference>
<evidence type="ECO:0000313" key="4">
    <source>
        <dbReference type="Proteomes" id="UP000004994"/>
    </source>
</evidence>
<name>A0A3Q7EA75_SOLLC</name>
<dbReference type="InParanoid" id="A0A3Q7EA75"/>
<dbReference type="EnsemblPlants" id="Solyc01g010315.1.1">
    <property type="protein sequence ID" value="Solyc01g010315.1.1"/>
    <property type="gene ID" value="Solyc01g010315.1"/>
</dbReference>
<evidence type="ECO:0000313" key="3">
    <source>
        <dbReference type="EnsemblPlants" id="Solyc01g010315.1.1"/>
    </source>
</evidence>
<feature type="region of interest" description="Disordered" evidence="1">
    <location>
        <begin position="444"/>
        <end position="463"/>
    </location>
</feature>
<sequence length="523" mass="60379">MERVLNHGSIDRTLLLSQHEYKSELLWKGEIPFSSLMRTVRMNDAWNLFRLHRSHERVEEILRRSGLYDVVCVLFDLRIDGDVVYIQDATGRIRPWRTLLETLTGCTIAPTDMDGASRVRIHNITGYLRDQLQVDPIRDATPVERVERIARLYMLVILGGILFPNTSENLISLQYLAFLDPIHDVGSCLYSHQLLLSIDGDILLPYAKRWTREIDRDTESYHVLIPIRDQLDRMTEDQSRWTPYNAISHTMPHCCMVDEPLWMACVPMFCLEIVEVHSPDRVMRQFGHSQHVPVIPSWGINHHVYDRRRRLGSEVLEMMDKFFCDWGNRHQSLAIEVNDETSGVGCRLWYMRHGRLLIGRSALEVDVSLGFVHFTGTSIAMSRGLFKLYSLALQWQRDTTSASHGEEVFQIVKDTLLEVEIQFRKPFFEGDPLFEHVHVRGPRRGRMGHSGKARGRGAGGMPIPPDIEAEVRVEADDSHVHQFGTSDIMNLLHMSFDPYSRPTRDVEGIGRMSYESTMMLEIT</sequence>
<evidence type="ECO:0000259" key="2">
    <source>
        <dbReference type="Pfam" id="PF10536"/>
    </source>
</evidence>
<proteinExistence type="predicted"/>
<dbReference type="OMA" id="NAISHTM"/>
<accession>A0A3Q7EA75</accession>
<dbReference type="InterPro" id="IPR044824">
    <property type="entry name" value="MAIN-like"/>
</dbReference>
<reference evidence="3" key="1">
    <citation type="journal article" date="2012" name="Nature">
        <title>The tomato genome sequence provides insights into fleshy fruit evolution.</title>
        <authorList>
            <consortium name="Tomato Genome Consortium"/>
        </authorList>
    </citation>
    <scope>NUCLEOTIDE SEQUENCE [LARGE SCALE GENOMIC DNA]</scope>
    <source>
        <strain evidence="3">cv. Heinz 1706</strain>
    </source>
</reference>